<name>A0AAV0AWU4_PHAPC</name>
<dbReference type="InterPro" id="IPR050704">
    <property type="entry name" value="Peptidase_C85-like"/>
</dbReference>
<dbReference type="PANTHER" id="PTHR12419:SF10">
    <property type="entry name" value="DEUBIQUITINASE OTUD6B"/>
    <property type="match status" value="1"/>
</dbReference>
<comment type="caution">
    <text evidence="3">The sequence shown here is derived from an EMBL/GenBank/DDBJ whole genome shotgun (WGS) entry which is preliminary data.</text>
</comment>
<proteinExistence type="predicted"/>
<feature type="compositionally biased region" description="Basic residues" evidence="1">
    <location>
        <begin position="35"/>
        <end position="52"/>
    </location>
</feature>
<dbReference type="EMBL" id="CALTRL010002123">
    <property type="protein sequence ID" value="CAH7674730.1"/>
    <property type="molecule type" value="Genomic_DNA"/>
</dbReference>
<feature type="compositionally biased region" description="Basic and acidic residues" evidence="1">
    <location>
        <begin position="85"/>
        <end position="120"/>
    </location>
</feature>
<feature type="compositionally biased region" description="Basic and acidic residues" evidence="1">
    <location>
        <begin position="143"/>
        <end position="155"/>
    </location>
</feature>
<reference evidence="3" key="1">
    <citation type="submission" date="2022-06" db="EMBL/GenBank/DDBJ databases">
        <authorList>
            <consortium name="SYNGENTA / RWTH Aachen University"/>
        </authorList>
    </citation>
    <scope>NUCLEOTIDE SEQUENCE</scope>
</reference>
<dbReference type="Proteomes" id="UP001153365">
    <property type="component" value="Unassembled WGS sequence"/>
</dbReference>
<evidence type="ECO:0000313" key="3">
    <source>
        <dbReference type="EMBL" id="CAH7674730.1"/>
    </source>
</evidence>
<feature type="domain" description="OTU" evidence="2">
    <location>
        <begin position="197"/>
        <end position="334"/>
    </location>
</feature>
<feature type="region of interest" description="Disordered" evidence="1">
    <location>
        <begin position="1"/>
        <end position="163"/>
    </location>
</feature>
<evidence type="ECO:0000259" key="2">
    <source>
        <dbReference type="PROSITE" id="PS50802"/>
    </source>
</evidence>
<feature type="compositionally biased region" description="Low complexity" evidence="1">
    <location>
        <begin position="57"/>
        <end position="71"/>
    </location>
</feature>
<evidence type="ECO:0000313" key="4">
    <source>
        <dbReference type="Proteomes" id="UP001153365"/>
    </source>
</evidence>
<feature type="compositionally biased region" description="Basic and acidic residues" evidence="1">
    <location>
        <begin position="1"/>
        <end position="13"/>
    </location>
</feature>
<dbReference type="PANTHER" id="PTHR12419">
    <property type="entry name" value="OTU DOMAIN CONTAINING PROTEIN"/>
    <property type="match status" value="1"/>
</dbReference>
<evidence type="ECO:0000256" key="1">
    <source>
        <dbReference type="SAM" id="MobiDB-lite"/>
    </source>
</evidence>
<dbReference type="InterPro" id="IPR038765">
    <property type="entry name" value="Papain-like_cys_pep_sf"/>
</dbReference>
<accession>A0AAV0AWU4</accession>
<dbReference type="CDD" id="cd22748">
    <property type="entry name" value="OTU_OTUD6-like"/>
    <property type="match status" value="1"/>
</dbReference>
<dbReference type="AlphaFoldDB" id="A0AAV0AWU4"/>
<keyword evidence="4" id="KW-1185">Reference proteome</keyword>
<protein>
    <submittedName>
        <fullName evidence="3">Expressed protein</fullName>
    </submittedName>
</protein>
<feature type="compositionally biased region" description="Acidic residues" evidence="1">
    <location>
        <begin position="72"/>
        <end position="84"/>
    </location>
</feature>
<feature type="compositionally biased region" description="Polar residues" evidence="1">
    <location>
        <begin position="14"/>
        <end position="30"/>
    </location>
</feature>
<dbReference type="Gene3D" id="3.90.70.80">
    <property type="match status" value="1"/>
</dbReference>
<sequence>MKLLIDHQGKEVNKQTVMSSSMVNITNNDNPLIRPKPKSKTKVKNQKKKSKTKEKPTQPVKTDGQQQQETGQDQEENPMDDDELIERLIGKAEKHDGVEVEEKVDGDKATETRECSDIKTNEQQQNEGRNIRKSRNRHRERLARREESSRNETELLKQQTSGLPNQRQIELDNINLICKTLDLKIVEVIRTDKKHRKYLFLMAADGHCLFSAVADQLNFYGLEGGPFDYHGLRLIVSSQMRNNKDDFINHMISSSDSSDENRLMSDEEFFETAEWGGEPETIHVIQAVGPILKFSKPDQYISKQSNNKDQEEGDIVLRISYHRRAFGLGEHYNC</sequence>
<dbReference type="GO" id="GO:0016579">
    <property type="term" value="P:protein deubiquitination"/>
    <property type="evidence" value="ECO:0007669"/>
    <property type="project" value="TreeGrafter"/>
</dbReference>
<dbReference type="PROSITE" id="PS50802">
    <property type="entry name" value="OTU"/>
    <property type="match status" value="1"/>
</dbReference>
<dbReference type="Pfam" id="PF02338">
    <property type="entry name" value="OTU"/>
    <property type="match status" value="1"/>
</dbReference>
<organism evidence="3 4">
    <name type="scientific">Phakopsora pachyrhizi</name>
    <name type="common">Asian soybean rust disease fungus</name>
    <dbReference type="NCBI Taxonomy" id="170000"/>
    <lineage>
        <taxon>Eukaryota</taxon>
        <taxon>Fungi</taxon>
        <taxon>Dikarya</taxon>
        <taxon>Basidiomycota</taxon>
        <taxon>Pucciniomycotina</taxon>
        <taxon>Pucciniomycetes</taxon>
        <taxon>Pucciniales</taxon>
        <taxon>Phakopsoraceae</taxon>
        <taxon>Phakopsora</taxon>
    </lineage>
</organism>
<gene>
    <name evidence="3" type="ORF">PPACK8108_LOCUS9660</name>
</gene>
<dbReference type="InterPro" id="IPR003323">
    <property type="entry name" value="OTU_dom"/>
</dbReference>
<dbReference type="SUPFAM" id="SSF54001">
    <property type="entry name" value="Cysteine proteinases"/>
    <property type="match status" value="1"/>
</dbReference>
<feature type="compositionally biased region" description="Basic residues" evidence="1">
    <location>
        <begin position="131"/>
        <end position="142"/>
    </location>
</feature>
<dbReference type="GO" id="GO:0004843">
    <property type="term" value="F:cysteine-type deubiquitinase activity"/>
    <property type="evidence" value="ECO:0007669"/>
    <property type="project" value="TreeGrafter"/>
</dbReference>